<dbReference type="AlphaFoldDB" id="A0A0K1PQ46"/>
<dbReference type="PATRIC" id="fig|1391654.3.peg.2341"/>
<proteinExistence type="predicted"/>
<reference evidence="2 3" key="1">
    <citation type="submission" date="2015-08" db="EMBL/GenBank/DDBJ databases">
        <authorList>
            <person name="Babu N.S."/>
            <person name="Beckwith C.J."/>
            <person name="Beseler K.G."/>
            <person name="Brison A."/>
            <person name="Carone J.V."/>
            <person name="Caskin T.P."/>
            <person name="Diamond M."/>
            <person name="Durham M.E."/>
            <person name="Foxe J.M."/>
            <person name="Go M."/>
            <person name="Henderson B.A."/>
            <person name="Jones I.B."/>
            <person name="McGettigan J.A."/>
            <person name="Micheletti S.J."/>
            <person name="Nasrallah M.E."/>
            <person name="Ortiz D."/>
            <person name="Piller C.R."/>
            <person name="Privatt S.R."/>
            <person name="Schneider S.L."/>
            <person name="Sharp S."/>
            <person name="Smith T.C."/>
            <person name="Stanton J.D."/>
            <person name="Ullery H.E."/>
            <person name="Wilson R.J."/>
            <person name="Serrano M.G."/>
            <person name="Buck G."/>
            <person name="Lee V."/>
            <person name="Wang Y."/>
            <person name="Carvalho R."/>
            <person name="Voegtly L."/>
            <person name="Shi R."/>
            <person name="Duckworth R."/>
            <person name="Johnson A."/>
            <person name="Loviza R."/>
            <person name="Walstead R."/>
            <person name="Shah Z."/>
            <person name="Kiflezghi M."/>
            <person name="Wade K."/>
            <person name="Ball S.L."/>
            <person name="Bradley K.W."/>
            <person name="Asai D.J."/>
            <person name="Bowman C.A."/>
            <person name="Russell D.A."/>
            <person name="Pope W.H."/>
            <person name="Jacobs-Sera D."/>
            <person name="Hendrix R.W."/>
            <person name="Hatfull G.F."/>
        </authorList>
    </citation>
    <scope>NUCLEOTIDE SEQUENCE [LARGE SCALE GENOMIC DNA]</scope>
    <source>
        <strain evidence="2 3">DSM 27648</strain>
    </source>
</reference>
<evidence type="ECO:0000313" key="2">
    <source>
        <dbReference type="EMBL" id="AKU95653.1"/>
    </source>
</evidence>
<organism evidence="2 3">
    <name type="scientific">Labilithrix luteola</name>
    <dbReference type="NCBI Taxonomy" id="1391654"/>
    <lineage>
        <taxon>Bacteria</taxon>
        <taxon>Pseudomonadati</taxon>
        <taxon>Myxococcota</taxon>
        <taxon>Polyangia</taxon>
        <taxon>Polyangiales</taxon>
        <taxon>Labilitrichaceae</taxon>
        <taxon>Labilithrix</taxon>
    </lineage>
</organism>
<dbReference type="EMBL" id="CP012333">
    <property type="protein sequence ID" value="AKU95653.1"/>
    <property type="molecule type" value="Genomic_DNA"/>
</dbReference>
<dbReference type="KEGG" id="llu:AKJ09_02317"/>
<keyword evidence="1" id="KW-0732">Signal</keyword>
<dbReference type="RefSeq" id="WP_146647062.1">
    <property type="nucleotide sequence ID" value="NZ_CP012333.1"/>
</dbReference>
<feature type="chain" id="PRO_5005466136" evidence="1">
    <location>
        <begin position="22"/>
        <end position="491"/>
    </location>
</feature>
<name>A0A0K1PQ46_9BACT</name>
<evidence type="ECO:0000313" key="3">
    <source>
        <dbReference type="Proteomes" id="UP000064967"/>
    </source>
</evidence>
<sequence length="491" mass="52485">MRRNVLLAGAAATLAAVVACATSEEETASLDLDAGVDGVDGVATIVDASSPEVVDAATGPDVSVPVWSACNDFGWCETKLPDPNLTFIDVWPFVDRAFAVAQSDTLGTKVLEWTEAAQAWSYIDDDTQNAYVSGQYAGKMYAPGENEVYFTTAPGIVYHGTRASVSAPFKWESTRLPYEGPVFADRDPGRAWSVPAGALLRYAPALGVIGTSADDVYAWYGNQVFRRVSEDGGPPTWTSEFVSQGTSAPSGPTNESFYIFNASRGDPNGSDELWFVGGHGPTDATKGYIGCPTLFRRTPSGTSAILDFTYSNGKCTTKPGTIQPRIKRELPGYGMIDVPIQPTGWATTVAPVAPGAAIVIIDNAQSWYYVDTTAKVARYNYLDGISPPVSVWSPLIHSVVRVDDRLWFSGHGIVVGSEIKPDAWTNGLGIGTPESYAQAGTGTGALLEKTSVAMQGRYLNEPLYQVRGSSTSPTKNLWAVGNRYALHKKTP</sequence>
<keyword evidence="3" id="KW-1185">Reference proteome</keyword>
<dbReference type="Proteomes" id="UP000064967">
    <property type="component" value="Chromosome"/>
</dbReference>
<protein>
    <submittedName>
        <fullName evidence="2">Uncharacterized protein</fullName>
    </submittedName>
</protein>
<evidence type="ECO:0000256" key="1">
    <source>
        <dbReference type="SAM" id="SignalP"/>
    </source>
</evidence>
<accession>A0A0K1PQ46</accession>
<feature type="signal peptide" evidence="1">
    <location>
        <begin position="1"/>
        <end position="21"/>
    </location>
</feature>
<dbReference type="STRING" id="1391654.AKJ09_02317"/>
<gene>
    <name evidence="2" type="ORF">AKJ09_02317</name>
</gene>
<dbReference type="OrthoDB" id="53254at2"/>
<dbReference type="PROSITE" id="PS51257">
    <property type="entry name" value="PROKAR_LIPOPROTEIN"/>
    <property type="match status" value="1"/>
</dbReference>